<dbReference type="EMBL" id="JAPEUX010000003">
    <property type="protein sequence ID" value="KAJ4356719.1"/>
    <property type="molecule type" value="Genomic_DNA"/>
</dbReference>
<comment type="caution">
    <text evidence="1">The sequence shown here is derived from an EMBL/GenBank/DDBJ whole genome shotgun (WGS) entry which is preliminary data.</text>
</comment>
<dbReference type="AlphaFoldDB" id="A0A9W8XQG5"/>
<accession>A0A9W8XQG5</accession>
<protein>
    <submittedName>
        <fullName evidence="1">Uncharacterized protein</fullName>
    </submittedName>
</protein>
<sequence length="319" mass="36089">MPVPPSVQRELDRVQEAVKAIRARKALDPIRANDIYVDDIIDFSCEVSPRVFKWLSGLPSDLTQLEHSDTAPEMTADMYKDLLNWAASNVQRLEKELDKHEMDHETPLALRNPTAIAYNTRAEGISPSDLNIHPTTRPVPPINPAILQSLKAIFDSVHPRSTHAFFTNWRTIQAALVDIHRLLNMNYESFSSSKLRHMLTAIEHDIDLSNLLLVHIATQLTGVSHSLDEVGSRRRVGDGASLHNAFSVEGSAYRRWVSAFPEVVAGEVGVDVAERVLRMGTPELSMDWKNNYQWKEEGEEKTGGLGWMWESEREYDLEV</sequence>
<evidence type="ECO:0000313" key="2">
    <source>
        <dbReference type="Proteomes" id="UP001140513"/>
    </source>
</evidence>
<organism evidence="1 2">
    <name type="scientific">Didymosphaeria variabile</name>
    <dbReference type="NCBI Taxonomy" id="1932322"/>
    <lineage>
        <taxon>Eukaryota</taxon>
        <taxon>Fungi</taxon>
        <taxon>Dikarya</taxon>
        <taxon>Ascomycota</taxon>
        <taxon>Pezizomycotina</taxon>
        <taxon>Dothideomycetes</taxon>
        <taxon>Pleosporomycetidae</taxon>
        <taxon>Pleosporales</taxon>
        <taxon>Massarineae</taxon>
        <taxon>Didymosphaeriaceae</taxon>
        <taxon>Didymosphaeria</taxon>
    </lineage>
</organism>
<dbReference type="RefSeq" id="XP_056073845.1">
    <property type="nucleotide sequence ID" value="XM_056213537.1"/>
</dbReference>
<name>A0A9W8XQG5_9PLEO</name>
<dbReference type="GeneID" id="80908285"/>
<keyword evidence="2" id="KW-1185">Reference proteome</keyword>
<dbReference type="Proteomes" id="UP001140513">
    <property type="component" value="Unassembled WGS sequence"/>
</dbReference>
<proteinExistence type="predicted"/>
<dbReference type="OrthoDB" id="3799366at2759"/>
<reference evidence="1" key="1">
    <citation type="submission" date="2022-10" db="EMBL/GenBank/DDBJ databases">
        <title>Tapping the CABI collections for fungal endophytes: first genome assemblies for Collariella, Neodidymelliopsis, Ascochyta clinopodiicola, Didymella pomorum, Didymosphaeria variabile, Neocosmospora piperis and Neocucurbitaria cava.</title>
        <authorList>
            <person name="Hill R."/>
        </authorList>
    </citation>
    <scope>NUCLEOTIDE SEQUENCE</scope>
    <source>
        <strain evidence="1">IMI 356815</strain>
    </source>
</reference>
<gene>
    <name evidence="1" type="ORF">N0V89_004755</name>
</gene>
<evidence type="ECO:0000313" key="1">
    <source>
        <dbReference type="EMBL" id="KAJ4356719.1"/>
    </source>
</evidence>